<feature type="region of interest" description="Disordered" evidence="2">
    <location>
        <begin position="92"/>
        <end position="145"/>
    </location>
</feature>
<dbReference type="InterPro" id="IPR042204">
    <property type="entry name" value="2Fe-2S-bd_N"/>
</dbReference>
<keyword evidence="6" id="KW-1185">Reference proteome</keyword>
<dbReference type="InterPro" id="IPR041854">
    <property type="entry name" value="BFD-like_2Fe2S-bd_dom_sf"/>
</dbReference>
<dbReference type="Pfam" id="PF13510">
    <property type="entry name" value="Fer2_4"/>
    <property type="match status" value="1"/>
</dbReference>
<dbReference type="Pfam" id="PF04324">
    <property type="entry name" value="Fer2_BFD"/>
    <property type="match status" value="1"/>
</dbReference>
<feature type="compositionally biased region" description="Low complexity" evidence="2">
    <location>
        <begin position="108"/>
        <end position="129"/>
    </location>
</feature>
<evidence type="ECO:0000256" key="2">
    <source>
        <dbReference type="SAM" id="MobiDB-lite"/>
    </source>
</evidence>
<name>A0ABS4UC66_9ACTN</name>
<dbReference type="Gene3D" id="3.50.50.60">
    <property type="entry name" value="FAD/NAD(P)-binding domain"/>
    <property type="match status" value="2"/>
</dbReference>
<dbReference type="InterPro" id="IPR036188">
    <property type="entry name" value="FAD/NAD-bd_sf"/>
</dbReference>
<dbReference type="PANTHER" id="PTHR42949:SF3">
    <property type="entry name" value="ANAEROBIC GLYCEROL-3-PHOSPHATE DEHYDROGENASE SUBUNIT B"/>
    <property type="match status" value="1"/>
</dbReference>
<feature type="domain" description="FAD/NAD(P)-binding" evidence="4">
    <location>
        <begin position="152"/>
        <end position="466"/>
    </location>
</feature>
<dbReference type="PRINTS" id="PR00368">
    <property type="entry name" value="FADPNR"/>
</dbReference>
<evidence type="ECO:0000313" key="6">
    <source>
        <dbReference type="Proteomes" id="UP000755585"/>
    </source>
</evidence>
<dbReference type="RefSeq" id="WP_209692417.1">
    <property type="nucleotide sequence ID" value="NZ_BAAAVU010000028.1"/>
</dbReference>
<dbReference type="SUPFAM" id="SSF51905">
    <property type="entry name" value="FAD/NAD(P)-binding domain"/>
    <property type="match status" value="1"/>
</dbReference>
<dbReference type="Pfam" id="PF07992">
    <property type="entry name" value="Pyr_redox_2"/>
    <property type="match status" value="1"/>
</dbReference>
<evidence type="ECO:0000313" key="5">
    <source>
        <dbReference type="EMBL" id="MBP2349218.1"/>
    </source>
</evidence>
<dbReference type="CDD" id="cd00207">
    <property type="entry name" value="fer2"/>
    <property type="match status" value="1"/>
</dbReference>
<organism evidence="5 6">
    <name type="scientific">Kribbella aluminosa</name>
    <dbReference type="NCBI Taxonomy" id="416017"/>
    <lineage>
        <taxon>Bacteria</taxon>
        <taxon>Bacillati</taxon>
        <taxon>Actinomycetota</taxon>
        <taxon>Actinomycetes</taxon>
        <taxon>Propionibacteriales</taxon>
        <taxon>Kribbellaceae</taxon>
        <taxon>Kribbella</taxon>
    </lineage>
</organism>
<dbReference type="SUPFAM" id="SSF54292">
    <property type="entry name" value="2Fe-2S ferredoxin-like"/>
    <property type="match status" value="1"/>
</dbReference>
<evidence type="ECO:0000259" key="3">
    <source>
        <dbReference type="Pfam" id="PF04324"/>
    </source>
</evidence>
<protein>
    <submittedName>
        <fullName evidence="5">NADPH-dependent 2,4-dienoyl-CoA reductase/sulfur reductase-like enzyme</fullName>
    </submittedName>
</protein>
<dbReference type="Gene3D" id="1.10.10.1100">
    <property type="entry name" value="BFD-like [2Fe-2S]-binding domain"/>
    <property type="match status" value="1"/>
</dbReference>
<sequence>MTAYQRPRAGDPAEVGTPSTFEVSVDGHPVTAQAGQTVAAVLLANGHDTWRTTRIHNRPRGVFCGIGACQDCLVTLNTLPHVRACQRTITPGDTITTANRPLLPGPEPTSTSTSGSAPAPASALTSVSPDGMAGQQVPPPSRGSVGSARVVEVVVVGGGPAGVAAALGAADGGAEVLVVDSGRAVGGQYNRQLPEEFGARRPDRLQHEWKAFAAQRDRLVGHPRITYLPETSIWALEGLRLWAQTGPADAPGRQPFAIDAKAVVLATGAYDRVLPFPGWDLAGVYTAGAAQALAKGQRIAIGHRVLVAGTGPFLLPVAESLIGVGAQVVALLEANTLKTVRKGWSTDVLVAPSKFREVAGYGALLARHRVPLRHGWTVLAAHGSAHVEAATIARLDENWRPLRGTERRVAVDAICLGFGFTANLELAVSARCTVGTGPDGGPAVSVDANQQTTTPGYFAAGELTGIGGAALSAAEGAVAGASAARHALSAAQPPVRTTADPAVAKGRRFAAALAKAYPVRDGWKAWSTAETLVCRCEEVTRGELEAAADDRGLQDGRAMKLSSRAGLGMCQGRVCSRTVAALLAGPGDVPNPSMKRPIAVPVRLRDLAAAEVAESAETMEEQ</sequence>
<dbReference type="EMBL" id="JAGINT010000001">
    <property type="protein sequence ID" value="MBP2349218.1"/>
    <property type="molecule type" value="Genomic_DNA"/>
</dbReference>
<dbReference type="InterPro" id="IPR036010">
    <property type="entry name" value="2Fe-2S_ferredoxin-like_sf"/>
</dbReference>
<reference evidence="5 6" key="1">
    <citation type="submission" date="2021-03" db="EMBL/GenBank/DDBJ databases">
        <title>Sequencing the genomes of 1000 actinobacteria strains.</title>
        <authorList>
            <person name="Klenk H.-P."/>
        </authorList>
    </citation>
    <scope>NUCLEOTIDE SEQUENCE [LARGE SCALE GENOMIC DNA]</scope>
    <source>
        <strain evidence="5 6">DSM 18824</strain>
    </source>
</reference>
<proteinExistence type="predicted"/>
<dbReference type="Gene3D" id="3.10.20.440">
    <property type="entry name" value="2Fe-2S iron-sulphur cluster binding domain, sarcosine oxidase, alpha subunit, N-terminal domain"/>
    <property type="match status" value="1"/>
</dbReference>
<keyword evidence="1" id="KW-0560">Oxidoreductase</keyword>
<dbReference type="InterPro" id="IPR023753">
    <property type="entry name" value="FAD/NAD-binding_dom"/>
</dbReference>
<dbReference type="InterPro" id="IPR001041">
    <property type="entry name" value="2Fe-2S_ferredoxin-type"/>
</dbReference>
<dbReference type="Proteomes" id="UP000755585">
    <property type="component" value="Unassembled WGS sequence"/>
</dbReference>
<dbReference type="CDD" id="cd19946">
    <property type="entry name" value="GlpA-like_Fer2_BFD-like"/>
    <property type="match status" value="1"/>
</dbReference>
<gene>
    <name evidence="5" type="ORF">JOF29_000301</name>
</gene>
<dbReference type="PRINTS" id="PR00411">
    <property type="entry name" value="PNDRDTASEI"/>
</dbReference>
<comment type="caution">
    <text evidence="5">The sequence shown here is derived from an EMBL/GenBank/DDBJ whole genome shotgun (WGS) entry which is preliminary data.</text>
</comment>
<feature type="domain" description="BFD-like [2Fe-2S]-binding" evidence="3">
    <location>
        <begin position="532"/>
        <end position="584"/>
    </location>
</feature>
<accession>A0ABS4UC66</accession>
<dbReference type="PANTHER" id="PTHR42949">
    <property type="entry name" value="ANAEROBIC GLYCEROL-3-PHOSPHATE DEHYDROGENASE SUBUNIT B"/>
    <property type="match status" value="1"/>
</dbReference>
<dbReference type="InterPro" id="IPR007419">
    <property type="entry name" value="BFD-like_2Fe2S-bd_dom"/>
</dbReference>
<evidence type="ECO:0000259" key="4">
    <source>
        <dbReference type="Pfam" id="PF07992"/>
    </source>
</evidence>
<evidence type="ECO:0000256" key="1">
    <source>
        <dbReference type="ARBA" id="ARBA00023002"/>
    </source>
</evidence>
<dbReference type="InterPro" id="IPR051691">
    <property type="entry name" value="Metab_Enz_Cyan_OpOx_G3PDH"/>
</dbReference>